<dbReference type="CDD" id="cd00156">
    <property type="entry name" value="REC"/>
    <property type="match status" value="1"/>
</dbReference>
<reference evidence="4" key="1">
    <citation type="journal article" date="2020" name="mSystems">
        <title>Genome- and Community-Level Interaction Insights into Carbon Utilization and Element Cycling Functions of Hydrothermarchaeota in Hydrothermal Sediment.</title>
        <authorList>
            <person name="Zhou Z."/>
            <person name="Liu Y."/>
            <person name="Xu W."/>
            <person name="Pan J."/>
            <person name="Luo Z.H."/>
            <person name="Li M."/>
        </authorList>
    </citation>
    <scope>NUCLEOTIDE SEQUENCE [LARGE SCALE GENOMIC DNA]</scope>
    <source>
        <strain evidence="4">SpSt-500</strain>
    </source>
</reference>
<dbReference type="SUPFAM" id="SSF52172">
    <property type="entry name" value="CheY-like"/>
    <property type="match status" value="1"/>
</dbReference>
<dbReference type="PROSITE" id="PS50110">
    <property type="entry name" value="RESPONSE_REGULATORY"/>
    <property type="match status" value="1"/>
</dbReference>
<evidence type="ECO:0000256" key="1">
    <source>
        <dbReference type="ARBA" id="ARBA00022553"/>
    </source>
</evidence>
<protein>
    <submittedName>
        <fullName evidence="4">Response regulator</fullName>
    </submittedName>
</protein>
<dbReference type="Pfam" id="PF00072">
    <property type="entry name" value="Response_reg"/>
    <property type="match status" value="1"/>
</dbReference>
<evidence type="ECO:0000313" key="4">
    <source>
        <dbReference type="EMBL" id="HGT47256.1"/>
    </source>
</evidence>
<keyword evidence="1 2" id="KW-0597">Phosphoprotein</keyword>
<dbReference type="GO" id="GO:0000160">
    <property type="term" value="P:phosphorelay signal transduction system"/>
    <property type="evidence" value="ECO:0007669"/>
    <property type="project" value="InterPro"/>
</dbReference>
<dbReference type="AlphaFoldDB" id="A0A832DM20"/>
<sequence length="134" mass="15066">MNGGNKKYTVLVVEDDPQNLKFLTILLSKYFNVLTCSSESEFYRTLVHQKFDAVLMDITLSGNKSGLSLIKSLRQIPLYKNIPIICLSAHIAEADKLEALKAGANIYLRKPVQNKILIESIEGEIEKGLRKNIN</sequence>
<accession>A0A832DM20</accession>
<dbReference type="PANTHER" id="PTHR44591:SF3">
    <property type="entry name" value="RESPONSE REGULATORY DOMAIN-CONTAINING PROTEIN"/>
    <property type="match status" value="1"/>
</dbReference>
<dbReference type="PANTHER" id="PTHR44591">
    <property type="entry name" value="STRESS RESPONSE REGULATOR PROTEIN 1"/>
    <property type="match status" value="1"/>
</dbReference>
<dbReference type="SMART" id="SM00448">
    <property type="entry name" value="REC"/>
    <property type="match status" value="1"/>
</dbReference>
<dbReference type="InterPro" id="IPR001789">
    <property type="entry name" value="Sig_transdc_resp-reg_receiver"/>
</dbReference>
<proteinExistence type="predicted"/>
<evidence type="ECO:0000259" key="3">
    <source>
        <dbReference type="PROSITE" id="PS50110"/>
    </source>
</evidence>
<gene>
    <name evidence="4" type="ORF">ENS56_04430</name>
</gene>
<dbReference type="EMBL" id="DSVI01000005">
    <property type="protein sequence ID" value="HGT47256.1"/>
    <property type="molecule type" value="Genomic_DNA"/>
</dbReference>
<comment type="caution">
    <text evidence="4">The sequence shown here is derived from an EMBL/GenBank/DDBJ whole genome shotgun (WGS) entry which is preliminary data.</text>
</comment>
<name>A0A832DM20_9BACT</name>
<evidence type="ECO:0000256" key="2">
    <source>
        <dbReference type="PROSITE-ProRule" id="PRU00169"/>
    </source>
</evidence>
<feature type="modified residue" description="4-aspartylphosphate" evidence="2">
    <location>
        <position position="57"/>
    </location>
</feature>
<organism evidence="4">
    <name type="scientific">Ignavibacterium album</name>
    <dbReference type="NCBI Taxonomy" id="591197"/>
    <lineage>
        <taxon>Bacteria</taxon>
        <taxon>Pseudomonadati</taxon>
        <taxon>Ignavibacteriota</taxon>
        <taxon>Ignavibacteria</taxon>
        <taxon>Ignavibacteriales</taxon>
        <taxon>Ignavibacteriaceae</taxon>
        <taxon>Ignavibacterium</taxon>
    </lineage>
</organism>
<feature type="domain" description="Response regulatory" evidence="3">
    <location>
        <begin position="9"/>
        <end position="125"/>
    </location>
</feature>
<dbReference type="Gene3D" id="3.40.50.2300">
    <property type="match status" value="1"/>
</dbReference>
<dbReference type="InterPro" id="IPR050595">
    <property type="entry name" value="Bact_response_regulator"/>
</dbReference>
<dbReference type="InterPro" id="IPR011006">
    <property type="entry name" value="CheY-like_superfamily"/>
</dbReference>